<name>A0A328ZFF6_9BURK</name>
<dbReference type="EMBL" id="QLTA01000009">
    <property type="protein sequence ID" value="RAR84791.1"/>
    <property type="molecule type" value="Genomic_DNA"/>
</dbReference>
<dbReference type="FunFam" id="3.20.20.450:FF:000001">
    <property type="entry name" value="Cyclic di-GMP phosphodiesterase yahA"/>
    <property type="match status" value="1"/>
</dbReference>
<dbReference type="InterPro" id="IPR035919">
    <property type="entry name" value="EAL_sf"/>
</dbReference>
<dbReference type="PROSITE" id="PS50883">
    <property type="entry name" value="EAL"/>
    <property type="match status" value="1"/>
</dbReference>
<dbReference type="InterPro" id="IPR000014">
    <property type="entry name" value="PAS"/>
</dbReference>
<dbReference type="CDD" id="cd01948">
    <property type="entry name" value="EAL"/>
    <property type="match status" value="1"/>
</dbReference>
<dbReference type="InterPro" id="IPR052155">
    <property type="entry name" value="Biofilm_reg_signaling"/>
</dbReference>
<evidence type="ECO:0000313" key="4">
    <source>
        <dbReference type="EMBL" id="RAR84791.1"/>
    </source>
</evidence>
<comment type="caution">
    <text evidence="4">The sequence shown here is derived from an EMBL/GenBank/DDBJ whole genome shotgun (WGS) entry which is preliminary data.</text>
</comment>
<dbReference type="SMART" id="SM00052">
    <property type="entry name" value="EAL"/>
    <property type="match status" value="1"/>
</dbReference>
<dbReference type="Gene3D" id="3.30.70.270">
    <property type="match status" value="1"/>
</dbReference>
<evidence type="ECO:0000259" key="3">
    <source>
        <dbReference type="PROSITE" id="PS50887"/>
    </source>
</evidence>
<organism evidence="4 5">
    <name type="scientific">Paracidovorax anthurii</name>
    <dbReference type="NCBI Taxonomy" id="78229"/>
    <lineage>
        <taxon>Bacteria</taxon>
        <taxon>Pseudomonadati</taxon>
        <taxon>Pseudomonadota</taxon>
        <taxon>Betaproteobacteria</taxon>
        <taxon>Burkholderiales</taxon>
        <taxon>Comamonadaceae</taxon>
        <taxon>Paracidovorax</taxon>
    </lineage>
</organism>
<dbReference type="SUPFAM" id="SSF55073">
    <property type="entry name" value="Nucleotide cyclase"/>
    <property type="match status" value="1"/>
</dbReference>
<dbReference type="Pfam" id="PF08448">
    <property type="entry name" value="PAS_4"/>
    <property type="match status" value="1"/>
</dbReference>
<dbReference type="CDD" id="cd01949">
    <property type="entry name" value="GGDEF"/>
    <property type="match status" value="1"/>
</dbReference>
<gene>
    <name evidence="4" type="ORF">AX018_100923</name>
</gene>
<dbReference type="RefSeq" id="WP_111876483.1">
    <property type="nucleotide sequence ID" value="NZ_CBCSGC010000063.1"/>
</dbReference>
<accession>A0A328ZFF6</accession>
<evidence type="ECO:0000259" key="2">
    <source>
        <dbReference type="PROSITE" id="PS50883"/>
    </source>
</evidence>
<dbReference type="InterPro" id="IPR000160">
    <property type="entry name" value="GGDEF_dom"/>
</dbReference>
<dbReference type="SMART" id="SM00267">
    <property type="entry name" value="GGDEF"/>
    <property type="match status" value="1"/>
</dbReference>
<feature type="domain" description="EAL" evidence="2">
    <location>
        <begin position="620"/>
        <end position="874"/>
    </location>
</feature>
<dbReference type="InterPro" id="IPR043128">
    <property type="entry name" value="Rev_trsase/Diguanyl_cyclase"/>
</dbReference>
<dbReference type="PANTHER" id="PTHR44757">
    <property type="entry name" value="DIGUANYLATE CYCLASE DGCP"/>
    <property type="match status" value="1"/>
</dbReference>
<feature type="domain" description="PAC" evidence="1">
    <location>
        <begin position="385"/>
        <end position="437"/>
    </location>
</feature>
<dbReference type="SUPFAM" id="SSF141868">
    <property type="entry name" value="EAL domain-like"/>
    <property type="match status" value="1"/>
</dbReference>
<dbReference type="InterPro" id="IPR035965">
    <property type="entry name" value="PAS-like_dom_sf"/>
</dbReference>
<evidence type="ECO:0000259" key="1">
    <source>
        <dbReference type="PROSITE" id="PS50113"/>
    </source>
</evidence>
<protein>
    <submittedName>
        <fullName evidence="4">PAS domain S-box-containing protein/diguanylate cyclase (GGDEF)-like protein</fullName>
    </submittedName>
</protein>
<dbReference type="NCBIfam" id="TIGR00254">
    <property type="entry name" value="GGDEF"/>
    <property type="match status" value="1"/>
</dbReference>
<dbReference type="CDD" id="cd00130">
    <property type="entry name" value="PAS"/>
    <property type="match status" value="1"/>
</dbReference>
<dbReference type="Pfam" id="PF00990">
    <property type="entry name" value="GGDEF"/>
    <property type="match status" value="1"/>
</dbReference>
<dbReference type="Gene3D" id="3.30.450.20">
    <property type="entry name" value="PAS domain"/>
    <property type="match status" value="2"/>
</dbReference>
<dbReference type="SUPFAM" id="SSF55785">
    <property type="entry name" value="PYP-like sensor domain (PAS domain)"/>
    <property type="match status" value="1"/>
</dbReference>
<dbReference type="PROSITE" id="PS50887">
    <property type="entry name" value="GGDEF"/>
    <property type="match status" value="1"/>
</dbReference>
<dbReference type="NCBIfam" id="TIGR00229">
    <property type="entry name" value="sensory_box"/>
    <property type="match status" value="1"/>
</dbReference>
<evidence type="ECO:0000313" key="5">
    <source>
        <dbReference type="Proteomes" id="UP000248856"/>
    </source>
</evidence>
<dbReference type="PROSITE" id="PS50113">
    <property type="entry name" value="PAC"/>
    <property type="match status" value="1"/>
</dbReference>
<sequence>MNTRIAWIDAAPELPDRAAAAASLAAQGRDWGHAWEVVQLPWQTFGMAPGETGALSSDGLPGSGAGFDAVVLAPSLHATALPPWAVQPGRRMPLLLCLGPEIAQEALAARALRAGPGDYVQRGAQGDGHVRELALRLVTLLAAVPAGTAAMVRRARGMEADGEAEARDGAAPPMPPVVGAAPAALLQTALDHMGLGLLIFGADGRLQLYNERLLEMLELPRALLDRAPTLAEIKQVQARRGDFGPGYDRVDERGRAYVESGASLAAPGVYWRKTHSGRTLEVTTTALPGGRLLRSFADVTSHTRLQAELRLSEARFRSLSDLSSDWYWEQDANYRFVHFAGGSGNLRMPPADIFGRTRWELGALNFTDADWAAHRRLLDAREPFRDLELQRPGADGRNYWVSLSGVPVFGAGGAFLGYRGVGRDISERKRVEAEIERLAFFDALTGLPNRRLLTDRLGRAIGSTADGTRHGALLFIDLDNFKDLNDTLGHDMGDRLLEQAAQRLLACVRPQDTVSRFGGDEFVVLAEGLPGDAGAARSEAARLAQHIVAALGPPYEVGGMGHHHSTPSIGLVMFGAGQGAAPGVDDLLKHADLAMYQAKAAGRNTVRFFDPSMQAAVSARAALETELRQALRADELVLHYQPIVDVGGHMLGAEALVRWRHPRRGMVLPGEFIPVAEQGGLIVPLGQWVLERGCEQLVAWARGAATAQLVLSVNVSVRQFRQPDFVDQVLRALRRSGAQPRLLKIELTESLLMVDVEEVIARMDQLRAHGVGFSIDDFGTGYSSLSYLKRLPLDQLKIDQGFVRDVLSDPNDAAIVRTILALAQSLDLSVVAEGVETTGQLQFLQRHGCHAFQGHLFGRPAPASVLERALRPAL</sequence>
<dbReference type="Pfam" id="PF00563">
    <property type="entry name" value="EAL"/>
    <property type="match status" value="1"/>
</dbReference>
<dbReference type="InterPro" id="IPR000700">
    <property type="entry name" value="PAS-assoc_C"/>
</dbReference>
<keyword evidence="5" id="KW-1185">Reference proteome</keyword>
<dbReference type="Gene3D" id="3.20.20.450">
    <property type="entry name" value="EAL domain"/>
    <property type="match status" value="1"/>
</dbReference>
<dbReference type="InterPro" id="IPR001610">
    <property type="entry name" value="PAC"/>
</dbReference>
<dbReference type="PANTHER" id="PTHR44757:SF2">
    <property type="entry name" value="BIOFILM ARCHITECTURE MAINTENANCE PROTEIN MBAA"/>
    <property type="match status" value="1"/>
</dbReference>
<dbReference type="Pfam" id="PF12860">
    <property type="entry name" value="PAS_7"/>
    <property type="match status" value="1"/>
</dbReference>
<dbReference type="Proteomes" id="UP000248856">
    <property type="component" value="Unassembled WGS sequence"/>
</dbReference>
<dbReference type="AlphaFoldDB" id="A0A328ZFF6"/>
<reference evidence="4 5" key="1">
    <citation type="submission" date="2018-06" db="EMBL/GenBank/DDBJ databases">
        <title>Genomic Encyclopedia of Archaeal and Bacterial Type Strains, Phase II (KMG-II): from individual species to whole genera.</title>
        <authorList>
            <person name="Goeker M."/>
        </authorList>
    </citation>
    <scope>NUCLEOTIDE SEQUENCE [LARGE SCALE GENOMIC DNA]</scope>
    <source>
        <strain evidence="4 5">CFPB 3232</strain>
    </source>
</reference>
<proteinExistence type="predicted"/>
<dbReference type="InterPro" id="IPR013656">
    <property type="entry name" value="PAS_4"/>
</dbReference>
<dbReference type="InterPro" id="IPR029787">
    <property type="entry name" value="Nucleotide_cyclase"/>
</dbReference>
<dbReference type="OrthoDB" id="9813903at2"/>
<feature type="domain" description="GGDEF" evidence="3">
    <location>
        <begin position="469"/>
        <end position="611"/>
    </location>
</feature>
<dbReference type="InterPro" id="IPR001633">
    <property type="entry name" value="EAL_dom"/>
</dbReference>
<dbReference type="SMART" id="SM00086">
    <property type="entry name" value="PAC"/>
    <property type="match status" value="1"/>
</dbReference>